<dbReference type="GeneID" id="106168349"/>
<feature type="domain" description="DUF4485" evidence="3">
    <location>
        <begin position="11"/>
        <end position="93"/>
    </location>
</feature>
<feature type="compositionally biased region" description="Basic and acidic residues" evidence="2">
    <location>
        <begin position="775"/>
        <end position="794"/>
    </location>
</feature>
<evidence type="ECO:0000313" key="5">
    <source>
        <dbReference type="RefSeq" id="XP_013402833.1"/>
    </source>
</evidence>
<accession>A0A1S3IXS6</accession>
<protein>
    <submittedName>
        <fullName evidence="5">Centrosomal protein of 112 kDa</fullName>
    </submittedName>
</protein>
<organism evidence="4 5">
    <name type="scientific">Lingula anatina</name>
    <name type="common">Brachiopod</name>
    <name type="synonym">Lingula unguis</name>
    <dbReference type="NCBI Taxonomy" id="7574"/>
    <lineage>
        <taxon>Eukaryota</taxon>
        <taxon>Metazoa</taxon>
        <taxon>Spiralia</taxon>
        <taxon>Lophotrochozoa</taxon>
        <taxon>Brachiopoda</taxon>
        <taxon>Linguliformea</taxon>
        <taxon>Lingulata</taxon>
        <taxon>Lingulida</taxon>
        <taxon>Linguloidea</taxon>
        <taxon>Lingulidae</taxon>
        <taxon>Lingula</taxon>
    </lineage>
</organism>
<dbReference type="OrthoDB" id="78101at2759"/>
<keyword evidence="4" id="KW-1185">Reference proteome</keyword>
<name>A0A1S3IXS6_LINAN</name>
<dbReference type="KEGG" id="lak:106168349"/>
<dbReference type="InterPro" id="IPR027831">
    <property type="entry name" value="DUF4485"/>
</dbReference>
<sequence length="988" mass="115582">MEDPEVLASELDREFDVHLADMKPFVLRLVHKSERQRCALWIKKMCEPPGSGISGRKNRNMYALLMLHMLKRGALEGPFTQRPGEGPLDTLPAYMSIYFDESTSVKGEEADRKNLPDWVNGLGDSSTVLRSSSMGEPSASSTLRQGMSSRERLAQITQSPSRRRTHTAIGIDRGRPSSPGRSRTYPSLPREKSPSRNRITFSDGEDVEDGRKSPHSSPVPSRSSIRSPTNRKANEGNDWSRPVNSLHGPSSLKGVSSFRDEQSLIRMHERELDMKTKMLEAKFHEEKLRMQQKHDSAVQKILDRKNAEIEDVKTHYRAKNREQEEQINKMEKKIQSLVKESAVVRENKDKQIAELKKLSEETTQSRQNEYEKKMHDLVADFEQEKFDMQKQHTKNIQELLEDTNGRLQKMEHEYSEQAVQTQSVIRELEDRVQQLTIEAQNTTADRNALERLKVELEHRMEETRTELQDYKSKYSILEQEHQKTLEDHDLTLRSLKNKNDATVEYLQQEHSLAAAKAADTISDLEDHIAHLKQELQDAETHRRGQIREMEQVQQQDKMHAENLHEKKVQSLKREMEHAEQESQKVIKKLEQTVKEKDEEIQKIIEQHRQHAQQSEQALTEFKSQVEKNSGRMYDEMKQQMEKVAADLSRSKQLREKQAQEFQKQIEDLKKVHEQELADLKFSVDQDKAQLLRNHHLEKESMLSDHEQELERVKENLRRELQDVEQRSQSRQDRDSKTVTELEAQVRELREEIVQSNQLRKQQLVELGLLREEEKQKMQRDHEAQVAKLKSETEQQKLSLQKSHSEEIEKNLEKTNVRLREIEKEYTQKSQKANEAIAELNKTIDILREEKNRLIQESNKRFSEISSKLEEEKRTMKRQHSNTMMGAQQQLDETRNHIRSLEKRLQQQEAEYEDKINDLRYQHENKMKGLMPVSLRNELEDTIASLKAQVTALQQRAEILQDELNTRDRYSSMGGGPRTLSPARSPIRT</sequence>
<proteinExistence type="predicted"/>
<evidence type="ECO:0000259" key="3">
    <source>
        <dbReference type="Pfam" id="PF14846"/>
    </source>
</evidence>
<dbReference type="Proteomes" id="UP000085678">
    <property type="component" value="Unplaced"/>
</dbReference>
<feature type="region of interest" description="Disordered" evidence="2">
    <location>
        <begin position="126"/>
        <end position="261"/>
    </location>
</feature>
<reference evidence="5" key="1">
    <citation type="submission" date="2025-08" db="UniProtKB">
        <authorList>
            <consortium name="RefSeq"/>
        </authorList>
    </citation>
    <scope>IDENTIFICATION</scope>
    <source>
        <tissue evidence="5">Gonads</tissue>
    </source>
</reference>
<dbReference type="STRING" id="7574.A0A1S3IXS6"/>
<dbReference type="PANTHER" id="PTHR18871:SF2">
    <property type="entry name" value="CENTROSOMAL PROTEIN OF 112 KDA"/>
    <property type="match status" value="1"/>
</dbReference>
<evidence type="ECO:0000313" key="4">
    <source>
        <dbReference type="Proteomes" id="UP000085678"/>
    </source>
</evidence>
<feature type="region of interest" description="Disordered" evidence="2">
    <location>
        <begin position="962"/>
        <end position="988"/>
    </location>
</feature>
<dbReference type="InterPro" id="IPR055310">
    <property type="entry name" value="CEP112"/>
</dbReference>
<feature type="region of interest" description="Disordered" evidence="2">
    <location>
        <begin position="775"/>
        <end position="805"/>
    </location>
</feature>
<keyword evidence="1" id="KW-0175">Coiled coil</keyword>
<dbReference type="PANTHER" id="PTHR18871">
    <property type="entry name" value="CENTROSOMAL PROTEIN OF 112 KDA"/>
    <property type="match status" value="1"/>
</dbReference>
<feature type="compositionally biased region" description="Low complexity" evidence="2">
    <location>
        <begin position="215"/>
        <end position="228"/>
    </location>
</feature>
<evidence type="ECO:0000256" key="1">
    <source>
        <dbReference type="SAM" id="Coils"/>
    </source>
</evidence>
<feature type="compositionally biased region" description="Polar residues" evidence="2">
    <location>
        <begin position="126"/>
        <end position="148"/>
    </location>
</feature>
<evidence type="ECO:0000256" key="2">
    <source>
        <dbReference type="SAM" id="MobiDB-lite"/>
    </source>
</evidence>
<dbReference type="Pfam" id="PF14846">
    <property type="entry name" value="DUF4485"/>
    <property type="match status" value="1"/>
</dbReference>
<dbReference type="InParanoid" id="A0A1S3IXS6"/>
<gene>
    <name evidence="5" type="primary">LOC106168349</name>
</gene>
<dbReference type="RefSeq" id="XP_013402833.1">
    <property type="nucleotide sequence ID" value="XM_013547379.1"/>
</dbReference>
<dbReference type="OMA" id="RMHEKEX"/>
<dbReference type="AlphaFoldDB" id="A0A1S3IXS6"/>
<feature type="coiled-coil region" evidence="1">
    <location>
        <begin position="302"/>
        <end position="361"/>
    </location>
</feature>